<dbReference type="AlphaFoldDB" id="A0A482XNG2"/>
<dbReference type="Proteomes" id="UP000291343">
    <property type="component" value="Unassembled WGS sequence"/>
</dbReference>
<dbReference type="InParanoid" id="A0A482XNG2"/>
<evidence type="ECO:0000313" key="2">
    <source>
        <dbReference type="EMBL" id="RZF47685.1"/>
    </source>
</evidence>
<accession>A0A482XNG2</accession>
<protein>
    <submittedName>
        <fullName evidence="2">Uncharacterized protein</fullName>
    </submittedName>
</protein>
<feature type="region of interest" description="Disordered" evidence="1">
    <location>
        <begin position="61"/>
        <end position="81"/>
    </location>
</feature>
<comment type="caution">
    <text evidence="2">The sequence shown here is derived from an EMBL/GenBank/DDBJ whole genome shotgun (WGS) entry which is preliminary data.</text>
</comment>
<sequence>MLLRLASPRPTPPPSHSAPPGGGGSHAPREQQKNQTARRTAPNTLFETLLSCRQFLPRKEDERSSRLACSSPTHTLACAHL</sequence>
<feature type="compositionally biased region" description="Polar residues" evidence="1">
    <location>
        <begin position="33"/>
        <end position="45"/>
    </location>
</feature>
<reference evidence="2 3" key="1">
    <citation type="journal article" date="2017" name="Gigascience">
        <title>Genome sequence of the small brown planthopper, Laodelphax striatellus.</title>
        <authorList>
            <person name="Zhu J."/>
            <person name="Jiang F."/>
            <person name="Wang X."/>
            <person name="Yang P."/>
            <person name="Bao Y."/>
            <person name="Zhao W."/>
            <person name="Wang W."/>
            <person name="Lu H."/>
            <person name="Wang Q."/>
            <person name="Cui N."/>
            <person name="Li J."/>
            <person name="Chen X."/>
            <person name="Luo L."/>
            <person name="Yu J."/>
            <person name="Kang L."/>
            <person name="Cui F."/>
        </authorList>
    </citation>
    <scope>NUCLEOTIDE SEQUENCE [LARGE SCALE GENOMIC DNA]</scope>
    <source>
        <strain evidence="2">Lst14</strain>
    </source>
</reference>
<feature type="region of interest" description="Disordered" evidence="1">
    <location>
        <begin position="1"/>
        <end position="45"/>
    </location>
</feature>
<proteinExistence type="predicted"/>
<evidence type="ECO:0000313" key="3">
    <source>
        <dbReference type="Proteomes" id="UP000291343"/>
    </source>
</evidence>
<gene>
    <name evidence="2" type="ORF">LSTR_LSTR005702</name>
</gene>
<name>A0A482XNG2_LAOST</name>
<keyword evidence="3" id="KW-1185">Reference proteome</keyword>
<dbReference type="EMBL" id="QKKF02003429">
    <property type="protein sequence ID" value="RZF47685.1"/>
    <property type="molecule type" value="Genomic_DNA"/>
</dbReference>
<organism evidence="2 3">
    <name type="scientific">Laodelphax striatellus</name>
    <name type="common">Small brown planthopper</name>
    <name type="synonym">Delphax striatella</name>
    <dbReference type="NCBI Taxonomy" id="195883"/>
    <lineage>
        <taxon>Eukaryota</taxon>
        <taxon>Metazoa</taxon>
        <taxon>Ecdysozoa</taxon>
        <taxon>Arthropoda</taxon>
        <taxon>Hexapoda</taxon>
        <taxon>Insecta</taxon>
        <taxon>Pterygota</taxon>
        <taxon>Neoptera</taxon>
        <taxon>Paraneoptera</taxon>
        <taxon>Hemiptera</taxon>
        <taxon>Auchenorrhyncha</taxon>
        <taxon>Fulgoroidea</taxon>
        <taxon>Delphacidae</taxon>
        <taxon>Criomorphinae</taxon>
        <taxon>Laodelphax</taxon>
    </lineage>
</organism>
<evidence type="ECO:0000256" key="1">
    <source>
        <dbReference type="SAM" id="MobiDB-lite"/>
    </source>
</evidence>